<reference evidence="1 2" key="1">
    <citation type="submission" date="2019-10" db="EMBL/GenBank/DDBJ databases">
        <title>Dictyobacter vulcani sp. nov., within the class Ktedonobacteria, isolated from soil of volcanic Mt. Zao.</title>
        <authorList>
            <person name="Zheng Y."/>
            <person name="Wang C.M."/>
            <person name="Sakai Y."/>
            <person name="Abe K."/>
            <person name="Yokota A."/>
            <person name="Yabe S."/>
        </authorList>
    </citation>
    <scope>NUCLEOTIDE SEQUENCE [LARGE SCALE GENOMIC DNA]</scope>
    <source>
        <strain evidence="1 2">W12</strain>
    </source>
</reference>
<organism evidence="1 2">
    <name type="scientific">Dictyobacter vulcani</name>
    <dbReference type="NCBI Taxonomy" id="2607529"/>
    <lineage>
        <taxon>Bacteria</taxon>
        <taxon>Bacillati</taxon>
        <taxon>Chloroflexota</taxon>
        <taxon>Ktedonobacteria</taxon>
        <taxon>Ktedonobacterales</taxon>
        <taxon>Dictyobacteraceae</taxon>
        <taxon>Dictyobacter</taxon>
    </lineage>
</organism>
<dbReference type="Proteomes" id="UP000326912">
    <property type="component" value="Unassembled WGS sequence"/>
</dbReference>
<protein>
    <submittedName>
        <fullName evidence="1">Uncharacterized protein</fullName>
    </submittedName>
</protein>
<dbReference type="EMBL" id="BKZW01000001">
    <property type="protein sequence ID" value="GER88196.1"/>
    <property type="molecule type" value="Genomic_DNA"/>
</dbReference>
<dbReference type="RefSeq" id="WP_151756122.1">
    <property type="nucleotide sequence ID" value="NZ_BKZW01000001.1"/>
</dbReference>
<gene>
    <name evidence="1" type="ORF">KDW_23580</name>
</gene>
<accession>A0A5J4KSL1</accession>
<evidence type="ECO:0000313" key="2">
    <source>
        <dbReference type="Proteomes" id="UP000326912"/>
    </source>
</evidence>
<dbReference type="AlphaFoldDB" id="A0A5J4KSL1"/>
<evidence type="ECO:0000313" key="1">
    <source>
        <dbReference type="EMBL" id="GER88196.1"/>
    </source>
</evidence>
<proteinExistence type="predicted"/>
<keyword evidence="2" id="KW-1185">Reference proteome</keyword>
<sequence length="78" mass="8159">MQIQMQIEGGFAQIPALAKPKKLDSVSLSAQDADELKHLVQAANFFALPAVPATPHVVRIIVPIASPSGIMASAIPSN</sequence>
<comment type="caution">
    <text evidence="1">The sequence shown here is derived from an EMBL/GenBank/DDBJ whole genome shotgun (WGS) entry which is preliminary data.</text>
</comment>
<dbReference type="InterPro" id="IPR049457">
    <property type="entry name" value="Emfourin"/>
</dbReference>
<dbReference type="Pfam" id="PF20242">
    <property type="entry name" value="Emfourin"/>
    <property type="match status" value="1"/>
</dbReference>
<name>A0A5J4KSL1_9CHLR</name>